<dbReference type="InterPro" id="IPR041667">
    <property type="entry name" value="Cupin_8"/>
</dbReference>
<dbReference type="Gene3D" id="2.60.120.10">
    <property type="entry name" value="Jelly Rolls"/>
    <property type="match status" value="1"/>
</dbReference>
<dbReference type="Proteomes" id="UP000267251">
    <property type="component" value="Unassembled WGS sequence"/>
</dbReference>
<proteinExistence type="predicted"/>
<evidence type="ECO:0000313" key="2">
    <source>
        <dbReference type="EMBL" id="RKP15179.1"/>
    </source>
</evidence>
<evidence type="ECO:0000313" key="3">
    <source>
        <dbReference type="Proteomes" id="UP000267251"/>
    </source>
</evidence>
<feature type="domain" description="JmjC" evidence="1">
    <location>
        <begin position="106"/>
        <end position="279"/>
    </location>
</feature>
<reference evidence="3" key="1">
    <citation type="journal article" date="2018" name="Nat. Microbiol.">
        <title>Leveraging single-cell genomics to expand the fungal tree of life.</title>
        <authorList>
            <person name="Ahrendt S.R."/>
            <person name="Quandt C.A."/>
            <person name="Ciobanu D."/>
            <person name="Clum A."/>
            <person name="Salamov A."/>
            <person name="Andreopoulos B."/>
            <person name="Cheng J.F."/>
            <person name="Woyke T."/>
            <person name="Pelin A."/>
            <person name="Henrissat B."/>
            <person name="Reynolds N.K."/>
            <person name="Benny G.L."/>
            <person name="Smith M.E."/>
            <person name="James T.Y."/>
            <person name="Grigoriev I.V."/>
        </authorList>
    </citation>
    <scope>NUCLEOTIDE SEQUENCE [LARGE SCALE GENOMIC DNA]</scope>
</reference>
<dbReference type="SMART" id="SM00558">
    <property type="entry name" value="JmjC"/>
    <property type="match status" value="1"/>
</dbReference>
<dbReference type="OrthoDB" id="415358at2759"/>
<dbReference type="PROSITE" id="PS51184">
    <property type="entry name" value="JMJC"/>
    <property type="match status" value="1"/>
</dbReference>
<feature type="non-terminal residue" evidence="2">
    <location>
        <position position="1"/>
    </location>
</feature>
<dbReference type="InterPro" id="IPR003347">
    <property type="entry name" value="JmjC_dom"/>
</dbReference>
<protein>
    <submittedName>
        <fullName evidence="2">Cupin-like domain-containing protein</fullName>
    </submittedName>
</protein>
<organism evidence="2 3">
    <name type="scientific">Piptocephalis cylindrospora</name>
    <dbReference type="NCBI Taxonomy" id="1907219"/>
    <lineage>
        <taxon>Eukaryota</taxon>
        <taxon>Fungi</taxon>
        <taxon>Fungi incertae sedis</taxon>
        <taxon>Zoopagomycota</taxon>
        <taxon>Zoopagomycotina</taxon>
        <taxon>Zoopagomycetes</taxon>
        <taxon>Zoopagales</taxon>
        <taxon>Piptocephalidaceae</taxon>
        <taxon>Piptocephalis</taxon>
    </lineage>
</organism>
<name>A0A4V1IYN5_9FUNG</name>
<dbReference type="SUPFAM" id="SSF51197">
    <property type="entry name" value="Clavaminate synthase-like"/>
    <property type="match status" value="1"/>
</dbReference>
<dbReference type="EMBL" id="KZ987751">
    <property type="protein sequence ID" value="RKP15179.1"/>
    <property type="molecule type" value="Genomic_DNA"/>
</dbReference>
<dbReference type="Pfam" id="PF13621">
    <property type="entry name" value="Cupin_8"/>
    <property type="match status" value="1"/>
</dbReference>
<keyword evidence="3" id="KW-1185">Reference proteome</keyword>
<accession>A0A4V1IYN5</accession>
<feature type="non-terminal residue" evidence="2">
    <location>
        <position position="279"/>
    </location>
</feature>
<evidence type="ECO:0000259" key="1">
    <source>
        <dbReference type="PROSITE" id="PS51184"/>
    </source>
</evidence>
<dbReference type="PANTHER" id="PTHR12461:SF99">
    <property type="entry name" value="BIFUNCTIONAL PEPTIDASE AND (3S)-LYSYL HYDROXYLASE JMJD7"/>
    <property type="match status" value="1"/>
</dbReference>
<dbReference type="InterPro" id="IPR014710">
    <property type="entry name" value="RmlC-like_jellyroll"/>
</dbReference>
<sequence>QEFHGEPTALEFLRLVSTNTPAVFRGAGRDWPAIELWKKDAYLVEQLQDKPLSISITPDGYADSIAQDGKYFALPGTRTMPISAFTKALAEQGDRVDGPVLYLQSQNGNMSGEYETLAQDTPREIRFCSEALGVPVDAKNFWMGNHRSVTSLHKDPYENVYGVVCGRKVFTLYPPSDYWCLHQKEYPVAEYKETTGSSLELCPCLDGEGRPVHVPWIPVDPDAPLEAQTAKYPRFRMARPIRVTLDPGDLLYLPSLWFHHVRQVGNRVIAVNWWYDMHY</sequence>
<dbReference type="PANTHER" id="PTHR12461">
    <property type="entry name" value="HYPOXIA-INDUCIBLE FACTOR 1 ALPHA INHIBITOR-RELATED"/>
    <property type="match status" value="1"/>
</dbReference>
<gene>
    <name evidence="2" type="ORF">BJ684DRAFT_6872</name>
</gene>
<dbReference type="AlphaFoldDB" id="A0A4V1IYN5"/>